<organism evidence="1 2">
    <name type="scientific">Pseudocercospora fuligena</name>
    <dbReference type="NCBI Taxonomy" id="685502"/>
    <lineage>
        <taxon>Eukaryota</taxon>
        <taxon>Fungi</taxon>
        <taxon>Dikarya</taxon>
        <taxon>Ascomycota</taxon>
        <taxon>Pezizomycotina</taxon>
        <taxon>Dothideomycetes</taxon>
        <taxon>Dothideomycetidae</taxon>
        <taxon>Mycosphaerellales</taxon>
        <taxon>Mycosphaerellaceae</taxon>
        <taxon>Pseudocercospora</taxon>
    </lineage>
</organism>
<dbReference type="InterPro" id="IPR027417">
    <property type="entry name" value="P-loop_NTPase"/>
</dbReference>
<gene>
    <name evidence="1" type="ORF">HII31_06996</name>
</gene>
<protein>
    <recommendedName>
        <fullName evidence="3">Sulfotransferase domain-containing protein</fullName>
    </recommendedName>
</protein>
<dbReference type="AlphaFoldDB" id="A0A8H6RI98"/>
<evidence type="ECO:0000313" key="2">
    <source>
        <dbReference type="Proteomes" id="UP000660729"/>
    </source>
</evidence>
<reference evidence="1" key="1">
    <citation type="submission" date="2020-04" db="EMBL/GenBank/DDBJ databases">
        <title>Draft genome resource of the tomato pathogen Pseudocercospora fuligena.</title>
        <authorList>
            <person name="Zaccaron A."/>
        </authorList>
    </citation>
    <scope>NUCLEOTIDE SEQUENCE</scope>
    <source>
        <strain evidence="1">PF001</strain>
    </source>
</reference>
<dbReference type="PANTHER" id="PTHR48312">
    <property type="match status" value="1"/>
</dbReference>
<evidence type="ECO:0000313" key="1">
    <source>
        <dbReference type="EMBL" id="KAF7191494.1"/>
    </source>
</evidence>
<name>A0A8H6RI98_9PEZI</name>
<dbReference type="EMBL" id="JABCIY010000157">
    <property type="protein sequence ID" value="KAF7191494.1"/>
    <property type="molecule type" value="Genomic_DNA"/>
</dbReference>
<dbReference type="PANTHER" id="PTHR48312:SF1">
    <property type="entry name" value="SULFOTRANSFERASE"/>
    <property type="match status" value="1"/>
</dbReference>
<dbReference type="SUPFAM" id="SSF52540">
    <property type="entry name" value="P-loop containing nucleoside triphosphate hydrolases"/>
    <property type="match status" value="1"/>
</dbReference>
<proteinExistence type="predicted"/>
<comment type="caution">
    <text evidence="1">The sequence shown here is derived from an EMBL/GenBank/DDBJ whole genome shotgun (WGS) entry which is preliminary data.</text>
</comment>
<sequence length="316" mass="37393">MDPSNNDNHNDTLPTIFIFDGMRCRSHLFFRYLSTHPSVKPLYHVFLMAAFLGPEQWALKCRHSEIRRKEMIEDLKPFREDDTYESCAQDFIKNVEGARREGKVPMANEHIFNVLRPELMLSMHRNEKYLSPTENPTCIPSLIFENLKPIIFFRHPVSMINSIYRTCLTTTKLQSHGDEDFEILTSGSFHFFRYLFDFFRERGREVLIVDSEDLLWRTEAVSRKLCEFMGVDDQGLSERWEKAREDERPKNPYHALFLETILESEGIERGEKPESVGLEKAFEEWTEKYGVDVANDLKRHVELAMPDYEYLCQWKV</sequence>
<dbReference type="Gene3D" id="3.40.50.300">
    <property type="entry name" value="P-loop containing nucleotide triphosphate hydrolases"/>
    <property type="match status" value="1"/>
</dbReference>
<accession>A0A8H6RI98</accession>
<dbReference type="OrthoDB" id="3634487at2759"/>
<keyword evidence="2" id="KW-1185">Reference proteome</keyword>
<evidence type="ECO:0008006" key="3">
    <source>
        <dbReference type="Google" id="ProtNLM"/>
    </source>
</evidence>
<dbReference type="Proteomes" id="UP000660729">
    <property type="component" value="Unassembled WGS sequence"/>
</dbReference>